<evidence type="ECO:0000256" key="5">
    <source>
        <dbReference type="ARBA" id="ARBA00022989"/>
    </source>
</evidence>
<dbReference type="Pfam" id="PF01757">
    <property type="entry name" value="Acyl_transf_3"/>
    <property type="match status" value="1"/>
</dbReference>
<evidence type="ECO:0000256" key="2">
    <source>
        <dbReference type="ARBA" id="ARBA00007400"/>
    </source>
</evidence>
<keyword evidence="3" id="KW-1003">Cell membrane</keyword>
<evidence type="ECO:0000256" key="4">
    <source>
        <dbReference type="ARBA" id="ARBA00022692"/>
    </source>
</evidence>
<dbReference type="PATRIC" id="fig|1671680.3.peg.2623"/>
<feature type="transmembrane region" description="Helical" evidence="7">
    <location>
        <begin position="31"/>
        <end position="49"/>
    </location>
</feature>
<feature type="transmembrane region" description="Helical" evidence="7">
    <location>
        <begin position="296"/>
        <end position="316"/>
    </location>
</feature>
<evidence type="ECO:0000313" key="9">
    <source>
        <dbReference type="EMBL" id="KZX20431.1"/>
    </source>
</evidence>
<keyword evidence="10" id="KW-0012">Acyltransferase</keyword>
<dbReference type="GO" id="GO:0016413">
    <property type="term" value="F:O-acetyltransferase activity"/>
    <property type="evidence" value="ECO:0007669"/>
    <property type="project" value="TreeGrafter"/>
</dbReference>
<evidence type="ECO:0000256" key="6">
    <source>
        <dbReference type="ARBA" id="ARBA00023136"/>
    </source>
</evidence>
<feature type="transmembrane region" description="Helical" evidence="7">
    <location>
        <begin position="103"/>
        <end position="124"/>
    </location>
</feature>
<evidence type="ECO:0000259" key="8">
    <source>
        <dbReference type="Pfam" id="PF01757"/>
    </source>
</evidence>
<evidence type="ECO:0000256" key="7">
    <source>
        <dbReference type="SAM" id="Phobius"/>
    </source>
</evidence>
<feature type="transmembrane region" description="Helical" evidence="7">
    <location>
        <begin position="256"/>
        <end position="276"/>
    </location>
</feature>
<name>A0A166HDZ1_9MICO</name>
<evidence type="ECO:0000313" key="12">
    <source>
        <dbReference type="Proteomes" id="UP000465031"/>
    </source>
</evidence>
<feature type="transmembrane region" description="Helical" evidence="7">
    <location>
        <begin position="169"/>
        <end position="187"/>
    </location>
</feature>
<dbReference type="Proteomes" id="UP000076717">
    <property type="component" value="Unassembled WGS sequence"/>
</dbReference>
<keyword evidence="10" id="KW-0808">Transferase</keyword>
<comment type="similarity">
    <text evidence="2">Belongs to the acyltransferase 3 family.</text>
</comment>
<keyword evidence="4 7" id="KW-0812">Transmembrane</keyword>
<dbReference type="OrthoDB" id="4394033at2"/>
<feature type="transmembrane region" description="Helical" evidence="7">
    <location>
        <begin position="207"/>
        <end position="225"/>
    </location>
</feature>
<dbReference type="GO" id="GO:0005886">
    <property type="term" value="C:plasma membrane"/>
    <property type="evidence" value="ECO:0007669"/>
    <property type="project" value="UniProtKB-SubCell"/>
</dbReference>
<feature type="transmembrane region" description="Helical" evidence="7">
    <location>
        <begin position="328"/>
        <end position="347"/>
    </location>
</feature>
<accession>A0A166HDZ1</accession>
<keyword evidence="5 7" id="KW-1133">Transmembrane helix</keyword>
<reference evidence="12" key="3">
    <citation type="submission" date="2019-12" db="EMBL/GenBank/DDBJ databases">
        <title>Complete and draft genome sequences of new strains and members of some known species of the genus Rathayibacter isolated from plants.</title>
        <authorList>
            <person name="Tarlachkov S.V."/>
            <person name="Starodumova I.P."/>
            <person name="Dorofeeva L.V."/>
            <person name="Prisyazhnaya N.V."/>
            <person name="Leyn S."/>
            <person name="Zlamal J."/>
            <person name="Elan M."/>
            <person name="Osterman A.L."/>
            <person name="Nadler S."/>
            <person name="Subbotin S.A."/>
            <person name="Evtushenko L.I."/>
        </authorList>
    </citation>
    <scope>NUCLEOTIDE SEQUENCE [LARGE SCALE GENOMIC DNA]</scope>
    <source>
        <strain evidence="12">VKM Ac-2761</strain>
    </source>
</reference>
<dbReference type="EMBL" id="LIIN01000099">
    <property type="protein sequence ID" value="KZX20431.1"/>
    <property type="molecule type" value="Genomic_DNA"/>
</dbReference>
<feature type="transmembrane region" description="Helical" evidence="7">
    <location>
        <begin position="69"/>
        <end position="91"/>
    </location>
</feature>
<comment type="subcellular location">
    <subcellularLocation>
        <location evidence="1">Cell membrane</location>
        <topology evidence="1">Multi-pass membrane protein</topology>
    </subcellularLocation>
</comment>
<dbReference type="PANTHER" id="PTHR40074">
    <property type="entry name" value="O-ACETYLTRANSFERASE WECH"/>
    <property type="match status" value="1"/>
</dbReference>
<evidence type="ECO:0000256" key="3">
    <source>
        <dbReference type="ARBA" id="ARBA00022475"/>
    </source>
</evidence>
<reference evidence="9 11" key="1">
    <citation type="submission" date="2015-08" db="EMBL/GenBank/DDBJ databases">
        <title>Draft Genome Sequence of Rathayibacter sp. Strain VKM Ac-2596 Isolated from Leaf Gall Induced by Plant-Parasitic Nematodes.</title>
        <authorList>
            <person name="Vasilenko O.V."/>
            <person name="Starodumova I.P."/>
            <person name="Tarlachkov S.V."/>
            <person name="Dorofeeva L.V."/>
            <person name="Evtushenko L.I."/>
        </authorList>
    </citation>
    <scope>NUCLEOTIDE SEQUENCE [LARGE SCALE GENOMIC DNA]</scope>
    <source>
        <strain evidence="9 11">VKM Ac-2596</strain>
    </source>
</reference>
<evidence type="ECO:0000313" key="11">
    <source>
        <dbReference type="Proteomes" id="UP000076717"/>
    </source>
</evidence>
<keyword evidence="6 7" id="KW-0472">Membrane</keyword>
<dbReference type="AlphaFoldDB" id="A0A166HDZ1"/>
<dbReference type="RefSeq" id="WP_068212208.1">
    <property type="nucleotide sequence ID" value="NZ_CP047186.1"/>
</dbReference>
<dbReference type="KEGG" id="rte:GSU10_08990"/>
<dbReference type="GO" id="GO:0009246">
    <property type="term" value="P:enterobacterial common antigen biosynthetic process"/>
    <property type="evidence" value="ECO:0007669"/>
    <property type="project" value="TreeGrafter"/>
</dbReference>
<evidence type="ECO:0000256" key="1">
    <source>
        <dbReference type="ARBA" id="ARBA00004651"/>
    </source>
</evidence>
<dbReference type="Proteomes" id="UP000465031">
    <property type="component" value="Chromosome"/>
</dbReference>
<evidence type="ECO:0000313" key="10">
    <source>
        <dbReference type="EMBL" id="QHC55751.1"/>
    </source>
</evidence>
<dbReference type="EMBL" id="CP047186">
    <property type="protein sequence ID" value="QHC55751.1"/>
    <property type="molecule type" value="Genomic_DNA"/>
</dbReference>
<protein>
    <submittedName>
        <fullName evidence="10">Acyltransferase family protein</fullName>
    </submittedName>
    <submittedName>
        <fullName evidence="9">Inner membrane protein YcfT</fullName>
    </submittedName>
</protein>
<dbReference type="PANTHER" id="PTHR40074:SF2">
    <property type="entry name" value="O-ACETYLTRANSFERASE WECH"/>
    <property type="match status" value="1"/>
</dbReference>
<gene>
    <name evidence="9" type="primary">ycfT</name>
    <name evidence="9" type="ORF">ACH61_02451</name>
    <name evidence="10" type="ORF">GSU10_08990</name>
</gene>
<feature type="transmembrane region" description="Helical" evidence="7">
    <location>
        <begin position="144"/>
        <end position="162"/>
    </location>
</feature>
<sequence length="374" mass="41095">MQHWPIASATVVAGRLMTDDYGRGFMARARITWVDTAKGIAIVLVALAHSVQWTTTAGLAPDAWNDINLLLITFRMPLFFLASGLFAGSVLSRTWPELWRSRLSLLVWTFLLWSVVRFVFFLVVPNPGGTDESDPVALLLQPVMPHNGLWFLYALTIFFVLAKLARGRVDWRVQIGLATAIAVVWYAVRSTTSEGTGNIAWDGMARYLMFFLLGLHLRSAVIAFVERRGIVSGLGFGVLFLVLAGGILAVRGRFPLLTVGLVVVSVLAVLAGLIVARFLSDRRGARWITFIGRNTLPVYVVHVLFVSLATSALLLFEGQRWLDAIAPAVPLVVCAVGVAAALGYWRLTRDLPVLAYGFRAPRWFAGTTSRLGAR</sequence>
<organism evidence="9 11">
    <name type="scientific">Rathayibacter tanaceti</name>
    <dbReference type="NCBI Taxonomy" id="1671680"/>
    <lineage>
        <taxon>Bacteria</taxon>
        <taxon>Bacillati</taxon>
        <taxon>Actinomycetota</taxon>
        <taxon>Actinomycetes</taxon>
        <taxon>Micrococcales</taxon>
        <taxon>Microbacteriaceae</taxon>
        <taxon>Rathayibacter</taxon>
    </lineage>
</organism>
<reference evidence="10" key="2">
    <citation type="submission" date="2019-12" db="EMBL/GenBank/DDBJ databases">
        <title>Complete and Draft Genome Sequences of New Strains and Members of Some Known Species of the Genus Rathayibacter isolated from Plants.</title>
        <authorList>
            <person name="Tarlachkov S.V."/>
            <person name="Starodumova I.P."/>
            <person name="Dorofeeva L.V."/>
            <person name="Prisyazhnaya N.V."/>
            <person name="Leyn S.A."/>
            <person name="Zlamal J.E."/>
            <person name="Elane M.L."/>
            <person name="Osterman A.L."/>
            <person name="Nadler S.A."/>
            <person name="Subbotin S.A."/>
            <person name="Evtushenko L.I."/>
        </authorList>
    </citation>
    <scope>NUCLEOTIDE SEQUENCE</scope>
    <source>
        <strain evidence="10">VKM Ac-2761</strain>
    </source>
</reference>
<feature type="transmembrane region" description="Helical" evidence="7">
    <location>
        <begin position="230"/>
        <end position="250"/>
    </location>
</feature>
<feature type="domain" description="Acyltransferase 3" evidence="8">
    <location>
        <begin position="32"/>
        <end position="342"/>
    </location>
</feature>
<keyword evidence="11" id="KW-1185">Reference proteome</keyword>
<dbReference type="InterPro" id="IPR002656">
    <property type="entry name" value="Acyl_transf_3_dom"/>
</dbReference>
<proteinExistence type="inferred from homology"/>